<dbReference type="InterPro" id="IPR006073">
    <property type="entry name" value="GTP-bd"/>
</dbReference>
<name>A0ABD2KLN4_9BILA</name>
<proteinExistence type="predicted"/>
<dbReference type="InterPro" id="IPR005662">
    <property type="entry name" value="GTPase_Era-like"/>
</dbReference>
<evidence type="ECO:0000313" key="3">
    <source>
        <dbReference type="Proteomes" id="UP001620626"/>
    </source>
</evidence>
<dbReference type="Proteomes" id="UP001620626">
    <property type="component" value="Unassembled WGS sequence"/>
</dbReference>
<dbReference type="AlphaFoldDB" id="A0ABD2KLN4"/>
<dbReference type="PANTHER" id="PTHR42698">
    <property type="entry name" value="GTPASE ERA"/>
    <property type="match status" value="1"/>
</dbReference>
<dbReference type="PANTHER" id="PTHR42698:SF1">
    <property type="entry name" value="GTPASE ERA, MITOCHONDRIAL"/>
    <property type="match status" value="1"/>
</dbReference>
<dbReference type="Pfam" id="PF01926">
    <property type="entry name" value="MMR_HSR1"/>
    <property type="match status" value="1"/>
</dbReference>
<gene>
    <name evidence="2" type="ORF">niasHT_022252</name>
</gene>
<dbReference type="Gene3D" id="3.40.50.300">
    <property type="entry name" value="P-loop containing nucleotide triphosphate hydrolases"/>
    <property type="match status" value="1"/>
</dbReference>
<evidence type="ECO:0000313" key="2">
    <source>
        <dbReference type="EMBL" id="KAL3103688.1"/>
    </source>
</evidence>
<reference evidence="2 3" key="1">
    <citation type="submission" date="2024-10" db="EMBL/GenBank/DDBJ databases">
        <authorList>
            <person name="Kim D."/>
        </authorList>
    </citation>
    <scope>NUCLEOTIDE SEQUENCE [LARGE SCALE GENOMIC DNA]</scope>
    <source>
        <strain evidence="2">BH-2024</strain>
    </source>
</reference>
<protein>
    <recommendedName>
        <fullName evidence="1">G domain-containing protein</fullName>
    </recommendedName>
</protein>
<sequence>MSHCALRVAMIGAPNVGKSALTNALIRTNVCAVSKLIDTTRRNTVTALTEDLFQLVVVDSPGLIGTGHARKMAGVSSDEPILAGPAYAIERAEHILVVHDVTMPGKFLSHRLLYFLNRFAHIPSSLVLNKVDLVTDRGELAELAHILTEGTVGGQPMKTKPVKPIVGITWRNDLARNRSANNHIVMMVVVRRTTMPLWGAFIPRQRQGRDAGWPPAVQLDHRLASCSATIWGWPHIQRPFLRQCAARRRSSNPVAPTFALGGQRRGQMAHARKRNISTSDPRMLCAEHTACRAAQPLPPRTLRTRLRKRITEWEES</sequence>
<comment type="caution">
    <text evidence="2">The sequence shown here is derived from an EMBL/GenBank/DDBJ whole genome shotgun (WGS) entry which is preliminary data.</text>
</comment>
<accession>A0ABD2KLN4</accession>
<dbReference type="InterPro" id="IPR027417">
    <property type="entry name" value="P-loop_NTPase"/>
</dbReference>
<dbReference type="EMBL" id="JBICBT010000729">
    <property type="protein sequence ID" value="KAL3103688.1"/>
    <property type="molecule type" value="Genomic_DNA"/>
</dbReference>
<organism evidence="2 3">
    <name type="scientific">Heterodera trifolii</name>
    <dbReference type="NCBI Taxonomy" id="157864"/>
    <lineage>
        <taxon>Eukaryota</taxon>
        <taxon>Metazoa</taxon>
        <taxon>Ecdysozoa</taxon>
        <taxon>Nematoda</taxon>
        <taxon>Chromadorea</taxon>
        <taxon>Rhabditida</taxon>
        <taxon>Tylenchina</taxon>
        <taxon>Tylenchomorpha</taxon>
        <taxon>Tylenchoidea</taxon>
        <taxon>Heteroderidae</taxon>
        <taxon>Heteroderinae</taxon>
        <taxon>Heterodera</taxon>
    </lineage>
</organism>
<feature type="domain" description="G" evidence="1">
    <location>
        <begin position="7"/>
        <end position="130"/>
    </location>
</feature>
<dbReference type="PRINTS" id="PR00326">
    <property type="entry name" value="GTP1OBG"/>
</dbReference>
<evidence type="ECO:0000259" key="1">
    <source>
        <dbReference type="Pfam" id="PF01926"/>
    </source>
</evidence>
<keyword evidence="3" id="KW-1185">Reference proteome</keyword>
<dbReference type="SUPFAM" id="SSF52540">
    <property type="entry name" value="P-loop containing nucleoside triphosphate hydrolases"/>
    <property type="match status" value="1"/>
</dbReference>